<dbReference type="Proteomes" id="UP000280842">
    <property type="component" value="Unassembled WGS sequence"/>
</dbReference>
<organism evidence="3 4">
    <name type="scientific">Hydrogenothermus marinus</name>
    <dbReference type="NCBI Taxonomy" id="133270"/>
    <lineage>
        <taxon>Bacteria</taxon>
        <taxon>Pseudomonadati</taxon>
        <taxon>Aquificota</taxon>
        <taxon>Aquificia</taxon>
        <taxon>Aquificales</taxon>
        <taxon>Hydrogenothermaceae</taxon>
        <taxon>Hydrogenothermus</taxon>
    </lineage>
</organism>
<dbReference type="Pfam" id="PF03787">
    <property type="entry name" value="RAMPs"/>
    <property type="match status" value="1"/>
</dbReference>
<dbReference type="NCBIfam" id="TIGR01894">
    <property type="entry name" value="cas_TM1795_cmr1"/>
    <property type="match status" value="1"/>
</dbReference>
<reference evidence="3 4" key="1">
    <citation type="submission" date="2018-10" db="EMBL/GenBank/DDBJ databases">
        <title>Genomic Encyclopedia of Archaeal and Bacterial Type Strains, Phase II (KMG-II): from individual species to whole genera.</title>
        <authorList>
            <person name="Goeker M."/>
        </authorList>
    </citation>
    <scope>NUCLEOTIDE SEQUENCE [LARGE SCALE GENOMIC DNA]</scope>
    <source>
        <strain evidence="3 4">VM1</strain>
    </source>
</reference>
<evidence type="ECO:0000256" key="1">
    <source>
        <dbReference type="ARBA" id="ARBA00023118"/>
    </source>
</evidence>
<dbReference type="GO" id="GO:0051607">
    <property type="term" value="P:defense response to virus"/>
    <property type="evidence" value="ECO:0007669"/>
    <property type="project" value="UniProtKB-KW"/>
</dbReference>
<name>A0A3M0BTR8_9AQUI</name>
<feature type="domain" description="CRISPR type III-associated protein" evidence="2">
    <location>
        <begin position="9"/>
        <end position="198"/>
    </location>
</feature>
<evidence type="ECO:0000313" key="3">
    <source>
        <dbReference type="EMBL" id="RMA97945.1"/>
    </source>
</evidence>
<keyword evidence="4" id="KW-1185">Reference proteome</keyword>
<dbReference type="OrthoDB" id="9806750at2"/>
<comment type="caution">
    <text evidence="3">The sequence shown here is derived from an EMBL/GenBank/DDBJ whole genome shotgun (WGS) entry which is preliminary data.</text>
</comment>
<accession>A0A3M0BTR8</accession>
<dbReference type="InterPro" id="IPR005537">
    <property type="entry name" value="RAMP_III_fam"/>
</dbReference>
<dbReference type="InterPro" id="IPR007522">
    <property type="entry name" value="CRISPR-assoc_prot_TM1795"/>
</dbReference>
<dbReference type="RefSeq" id="WP_121922705.1">
    <property type="nucleotide sequence ID" value="NZ_REFO01000010.1"/>
</dbReference>
<dbReference type="EMBL" id="REFO01000010">
    <property type="protein sequence ID" value="RMA97945.1"/>
    <property type="molecule type" value="Genomic_DNA"/>
</dbReference>
<dbReference type="AlphaFoldDB" id="A0A3M0BTR8"/>
<sequence length="314" mass="37306">MGKESFSVEFETITPVFTGDAWQECSELKPSSIIGSLRFWFEVYCHFAGIEVKYEESLDYKKFLKKLKEKIIKHQNNNQDIDLEEISDEILAQMGISLPSRIFGCTGWKSRVEIENMEYDLNTLKLDDIDTEFLINTDFWTKKVLFNGKKELKYIENIQVDFKISPNFKDEFLRFLKFYEDKFILLGGKKSFGFGFVKLKYENLRDLNEYNENIRDEQIVIWDSLDIKEIAKDKIKNKKILGYNIKYFLRKKERKEFRDKNFGKKGEASNFYFSMIDNSNSICHIISLLNINNINKIINKYKQEIENALRNNTQ</sequence>
<keyword evidence="1" id="KW-0051">Antiviral defense</keyword>
<evidence type="ECO:0000259" key="2">
    <source>
        <dbReference type="Pfam" id="PF03787"/>
    </source>
</evidence>
<gene>
    <name evidence="3" type="ORF">CLV39_0583</name>
</gene>
<evidence type="ECO:0000313" key="4">
    <source>
        <dbReference type="Proteomes" id="UP000280842"/>
    </source>
</evidence>
<proteinExistence type="predicted"/>
<protein>
    <submittedName>
        <fullName evidence="3">CRISPR-associated protein Cmr1</fullName>
    </submittedName>
</protein>